<evidence type="ECO:0000259" key="2">
    <source>
        <dbReference type="Pfam" id="PF00144"/>
    </source>
</evidence>
<keyword evidence="4" id="KW-1185">Reference proteome</keyword>
<reference evidence="3 4" key="1">
    <citation type="submission" date="2017-07" db="EMBL/GenBank/DDBJ databases">
        <title>The complete genome sequence of Bacillus mesonae strain H20-5, an efficient strain improving plant abiotic stress resistance.</title>
        <authorList>
            <person name="Kim S.Y."/>
            <person name="Song H."/>
            <person name="Sang M.K."/>
            <person name="Weon H.-Y."/>
            <person name="Song J."/>
        </authorList>
    </citation>
    <scope>NUCLEOTIDE SEQUENCE [LARGE SCALE GENOMIC DNA]</scope>
    <source>
        <strain evidence="3 4">H20-5</strain>
    </source>
</reference>
<feature type="transmembrane region" description="Helical" evidence="1">
    <location>
        <begin position="450"/>
        <end position="472"/>
    </location>
</feature>
<evidence type="ECO:0000256" key="1">
    <source>
        <dbReference type="SAM" id="Phobius"/>
    </source>
</evidence>
<name>A0A3T0HXT3_9BACI</name>
<dbReference type="InterPro" id="IPR012338">
    <property type="entry name" value="Beta-lactam/transpept-like"/>
</dbReference>
<dbReference type="EMBL" id="CP022572">
    <property type="protein sequence ID" value="AZU61932.1"/>
    <property type="molecule type" value="Genomic_DNA"/>
</dbReference>
<dbReference type="InterPro" id="IPR050491">
    <property type="entry name" value="AmpC-like"/>
</dbReference>
<dbReference type="SUPFAM" id="SSF56601">
    <property type="entry name" value="beta-lactamase/transpeptidase-like"/>
    <property type="match status" value="1"/>
</dbReference>
<keyword evidence="1" id="KW-0812">Transmembrane</keyword>
<dbReference type="KEGG" id="nmk:CHR53_11925"/>
<protein>
    <recommendedName>
        <fullName evidence="2">Beta-lactamase-related domain-containing protein</fullName>
    </recommendedName>
</protein>
<evidence type="ECO:0000313" key="4">
    <source>
        <dbReference type="Proteomes" id="UP000282892"/>
    </source>
</evidence>
<feature type="domain" description="Beta-lactamase-related" evidence="2">
    <location>
        <begin position="46"/>
        <end position="362"/>
    </location>
</feature>
<proteinExistence type="predicted"/>
<dbReference type="InterPro" id="IPR001466">
    <property type="entry name" value="Beta-lactam-related"/>
</dbReference>
<feature type="transmembrane region" description="Helical" evidence="1">
    <location>
        <begin position="403"/>
        <end position="422"/>
    </location>
</feature>
<dbReference type="STRING" id="1193713.GCA_001636315_04812"/>
<keyword evidence="1" id="KW-0472">Membrane</keyword>
<gene>
    <name evidence="3" type="ORF">CHR53_11925</name>
</gene>
<sequence>MGWNEMKVTIIAIILCGLFIFPLFGLALSNESKQEERFESSVFSKVDAYIAREMKRQRLPGLALGIVKGDRILYLKGYGHADSSGRPVRPETPFGIGSIGKSITAIAILQLAESGKIDLDVPIQRYIPNKYKGAEFITVRQLLNQTSGFTQISTFSNTLASVNDQVQDAIEKNALSYAEKFLNQTKQTEHPYTYSNANYVILGYIVQQVTGQSYGDYVKEHIFDPLSMHDSYVTLNEASAHGLATPYRRIFGYNVAYNGPFVYIAGDAPAGYMYSSVKDMSHYLIAQMNGGRFEDDSVLTSESIRLMQTEPVPGTYAMGWSSNYINGLRVIGSPGGSLGFQAQTFMVPEQQLGVIVFSNVLDAIDAEWPETHVITTTHIASGVINLLNEQSIEASGLSISQKYLLINGLIIILSACLLYTTARTAKRCLGPWSPDKSSHTERSIKVITRIIQNFAGLFIILLLSTTQIVPIWHMATIFQPDVILWLKMMTVLMALKGSMEIIRLVRSIWH</sequence>
<dbReference type="Proteomes" id="UP000282892">
    <property type="component" value="Chromosome"/>
</dbReference>
<dbReference type="OrthoDB" id="846150at2"/>
<dbReference type="AlphaFoldDB" id="A0A3T0HXT3"/>
<dbReference type="Gene3D" id="3.40.710.10">
    <property type="entry name" value="DD-peptidase/beta-lactamase superfamily"/>
    <property type="match status" value="1"/>
</dbReference>
<dbReference type="PANTHER" id="PTHR46825">
    <property type="entry name" value="D-ALANYL-D-ALANINE-CARBOXYPEPTIDASE/ENDOPEPTIDASE AMPH"/>
    <property type="match status" value="1"/>
</dbReference>
<dbReference type="Pfam" id="PF00144">
    <property type="entry name" value="Beta-lactamase"/>
    <property type="match status" value="1"/>
</dbReference>
<accession>A0A3T0HXT3</accession>
<keyword evidence="1" id="KW-1133">Transmembrane helix</keyword>
<evidence type="ECO:0000313" key="3">
    <source>
        <dbReference type="EMBL" id="AZU61932.1"/>
    </source>
</evidence>
<feature type="transmembrane region" description="Helical" evidence="1">
    <location>
        <begin position="484"/>
        <end position="505"/>
    </location>
</feature>
<dbReference type="PANTHER" id="PTHR46825:SF9">
    <property type="entry name" value="BETA-LACTAMASE-RELATED DOMAIN-CONTAINING PROTEIN"/>
    <property type="match status" value="1"/>
</dbReference>
<organism evidence="3 4">
    <name type="scientific">Neobacillus mesonae</name>
    <dbReference type="NCBI Taxonomy" id="1193713"/>
    <lineage>
        <taxon>Bacteria</taxon>
        <taxon>Bacillati</taxon>
        <taxon>Bacillota</taxon>
        <taxon>Bacilli</taxon>
        <taxon>Bacillales</taxon>
        <taxon>Bacillaceae</taxon>
        <taxon>Neobacillus</taxon>
    </lineage>
</organism>